<dbReference type="GO" id="GO:0005975">
    <property type="term" value="P:carbohydrate metabolic process"/>
    <property type="evidence" value="ECO:0007669"/>
    <property type="project" value="InterPro"/>
</dbReference>
<dbReference type="InterPro" id="IPR011330">
    <property type="entry name" value="Glyco_hydro/deAcase_b/a-brl"/>
</dbReference>
<keyword evidence="4" id="KW-0326">Glycosidase</keyword>
<dbReference type="OrthoDB" id="64936at2157"/>
<evidence type="ECO:0000256" key="1">
    <source>
        <dbReference type="ARBA" id="ARBA00006821"/>
    </source>
</evidence>
<dbReference type="CDD" id="cd10795">
    <property type="entry name" value="GH57N_MJA1_like"/>
    <property type="match status" value="1"/>
</dbReference>
<dbReference type="RefSeq" id="WP_209591031.1">
    <property type="nucleotide sequence ID" value="NZ_JAGGMU010000002.1"/>
</dbReference>
<dbReference type="EMBL" id="JAGGMV010000002">
    <property type="protein sequence ID" value="MBP2201561.1"/>
    <property type="molecule type" value="Genomic_DNA"/>
</dbReference>
<keyword evidence="2" id="KW-0119">Carbohydrate metabolism</keyword>
<evidence type="ECO:0000256" key="2">
    <source>
        <dbReference type="ARBA" id="ARBA00023277"/>
    </source>
</evidence>
<dbReference type="Proteomes" id="UP000740329">
    <property type="component" value="Unassembled WGS sequence"/>
</dbReference>
<sequence length="406" mass="47967">MYLSFNFEVHQPHRLNKFINNDMDLWGRYMDINLNKELFKSVSKKSYYPASYLLLDLIDEHDIKVSFSITGTFIEQALEYDNYLLDIFKDLVDTKNVELMTETYYHSLSCFISEEEFTEEIKKHQHMTKDLFKYEPKVFRNTELIYNNRVAKIVENLGFKGIFTEGVDRVLEYGSPNYLYKTLSGLKVLLRNYSLSDDIGFRFSSNDWSEYPLTAEKYANWINGCNGDCVNLYMDYETIGEHHTKESGIFDFLTALPEQLAMLENIEYATPSDILDNCNPRGIINVFEHNTISWADMERDASAWLGNKMQDLAFQNLESLKNYINFFEYSKESQEYLLYKNLQTSDNFYYMCNKSSSDKDVHNYFSHFQSPYDAYGIYLNAIHDFKNYIILKSTNNEIIDDIWIKN</sequence>
<protein>
    <submittedName>
        <fullName evidence="4">Alpha-amylase</fullName>
        <ecNumber evidence="4">3.2.1.1</ecNumber>
    </submittedName>
</protein>
<evidence type="ECO:0000313" key="4">
    <source>
        <dbReference type="EMBL" id="MBP2201561.1"/>
    </source>
</evidence>
<feature type="domain" description="Glycoside hydrolase family 57 N-terminal" evidence="3">
    <location>
        <begin position="4"/>
        <end position="286"/>
    </location>
</feature>
<keyword evidence="4" id="KW-0378">Hydrolase</keyword>
<proteinExistence type="inferred from homology"/>
<dbReference type="EC" id="3.2.1.1" evidence="4"/>
<evidence type="ECO:0000313" key="5">
    <source>
        <dbReference type="Proteomes" id="UP000740329"/>
    </source>
</evidence>
<dbReference type="AlphaFoldDB" id="A0A8J7RMF2"/>
<dbReference type="GO" id="GO:0004556">
    <property type="term" value="F:alpha-amylase activity"/>
    <property type="evidence" value="ECO:0007669"/>
    <property type="project" value="UniProtKB-EC"/>
</dbReference>
<comment type="caution">
    <text evidence="4">The sequence shown here is derived from an EMBL/GenBank/DDBJ whole genome shotgun (WGS) entry which is preliminary data.</text>
</comment>
<dbReference type="InterPro" id="IPR004300">
    <property type="entry name" value="Glyco_hydro_57_N"/>
</dbReference>
<gene>
    <name evidence="4" type="ORF">J3E07_000973</name>
</gene>
<accession>A0A8J7RMF2</accession>
<dbReference type="PANTHER" id="PTHR36306:SF1">
    <property type="entry name" value="ALPHA-AMYLASE-RELATED"/>
    <property type="match status" value="1"/>
</dbReference>
<dbReference type="Pfam" id="PF03065">
    <property type="entry name" value="Glyco_hydro_57"/>
    <property type="match status" value="1"/>
</dbReference>
<reference evidence="4" key="1">
    <citation type="submission" date="2021-03" db="EMBL/GenBank/DDBJ databases">
        <title>Genomic Encyclopedia of Type Strains, Phase IV (KMG-V): Genome sequencing to study the core and pangenomes of soil and plant-associated prokaryotes.</title>
        <authorList>
            <person name="Whitman W."/>
        </authorList>
    </citation>
    <scope>NUCLEOTIDE SEQUENCE</scope>
    <source>
        <strain evidence="4">C4</strain>
    </source>
</reference>
<dbReference type="SUPFAM" id="SSF88713">
    <property type="entry name" value="Glycoside hydrolase/deacetylase"/>
    <property type="match status" value="1"/>
</dbReference>
<evidence type="ECO:0000259" key="3">
    <source>
        <dbReference type="Pfam" id="PF03065"/>
    </source>
</evidence>
<comment type="similarity">
    <text evidence="1">Belongs to the glycosyl hydrolase 57 family.</text>
</comment>
<dbReference type="InterPro" id="IPR052046">
    <property type="entry name" value="GH57_Enzymes"/>
</dbReference>
<dbReference type="PANTHER" id="PTHR36306">
    <property type="entry name" value="ALPHA-AMYLASE-RELATED-RELATED"/>
    <property type="match status" value="1"/>
</dbReference>
<name>A0A8J7RMF2_METVO</name>
<organism evidence="4 5">
    <name type="scientific">Methanococcus voltae</name>
    <dbReference type="NCBI Taxonomy" id="2188"/>
    <lineage>
        <taxon>Archaea</taxon>
        <taxon>Methanobacteriati</taxon>
        <taxon>Methanobacteriota</taxon>
        <taxon>Methanomada group</taxon>
        <taxon>Methanococci</taxon>
        <taxon>Methanococcales</taxon>
        <taxon>Methanococcaceae</taxon>
        <taxon>Methanococcus</taxon>
    </lineage>
</organism>
<dbReference type="Gene3D" id="3.20.110.20">
    <property type="match status" value="1"/>
</dbReference>